<dbReference type="InterPro" id="IPR045272">
    <property type="entry name" value="ANXUR1/2-like"/>
</dbReference>
<reference evidence="3" key="1">
    <citation type="journal article" date="2019" name="Sci. Rep.">
        <title>Draft genome of Tanacetum cinerariifolium, the natural source of mosquito coil.</title>
        <authorList>
            <person name="Yamashiro T."/>
            <person name="Shiraishi A."/>
            <person name="Satake H."/>
            <person name="Nakayama K."/>
        </authorList>
    </citation>
    <scope>NUCLEOTIDE SEQUENCE</scope>
</reference>
<gene>
    <name evidence="3" type="ORF">Tci_026726</name>
</gene>
<dbReference type="EMBL" id="BKCJ010003382">
    <property type="protein sequence ID" value="GEU54748.1"/>
    <property type="molecule type" value="Genomic_DNA"/>
</dbReference>
<feature type="domain" description="Serine-threonine/tyrosine-protein kinase catalytic" evidence="2">
    <location>
        <begin position="267"/>
        <end position="362"/>
    </location>
</feature>
<dbReference type="Gene3D" id="1.10.510.10">
    <property type="entry name" value="Transferase(Phosphotransferase) domain 1"/>
    <property type="match status" value="1"/>
</dbReference>
<feature type="region of interest" description="Disordered" evidence="1">
    <location>
        <begin position="79"/>
        <end position="101"/>
    </location>
</feature>
<name>A0A6L2KZ10_TANCI</name>
<dbReference type="GO" id="GO:0009506">
    <property type="term" value="C:plasmodesma"/>
    <property type="evidence" value="ECO:0007669"/>
    <property type="project" value="TreeGrafter"/>
</dbReference>
<dbReference type="Pfam" id="PF07714">
    <property type="entry name" value="PK_Tyr_Ser-Thr"/>
    <property type="match status" value="2"/>
</dbReference>
<dbReference type="SUPFAM" id="SSF56112">
    <property type="entry name" value="Protein kinase-like (PK-like)"/>
    <property type="match status" value="1"/>
</dbReference>
<dbReference type="GO" id="GO:0004714">
    <property type="term" value="F:transmembrane receptor protein tyrosine kinase activity"/>
    <property type="evidence" value="ECO:0007669"/>
    <property type="project" value="InterPro"/>
</dbReference>
<protein>
    <submittedName>
        <fullName evidence="3">Phloem protein 2-like protein</fullName>
    </submittedName>
</protein>
<dbReference type="PANTHER" id="PTHR27003">
    <property type="entry name" value="OS07G0166700 PROTEIN"/>
    <property type="match status" value="1"/>
</dbReference>
<feature type="compositionally biased region" description="Low complexity" evidence="1">
    <location>
        <begin position="15"/>
        <end position="43"/>
    </location>
</feature>
<proteinExistence type="predicted"/>
<comment type="caution">
    <text evidence="3">The sequence shown here is derived from an EMBL/GenBank/DDBJ whole genome shotgun (WGS) entry which is preliminary data.</text>
</comment>
<feature type="compositionally biased region" description="Low complexity" evidence="1">
    <location>
        <begin position="624"/>
        <end position="650"/>
    </location>
</feature>
<evidence type="ECO:0000313" key="3">
    <source>
        <dbReference type="EMBL" id="GEU54748.1"/>
    </source>
</evidence>
<evidence type="ECO:0000256" key="1">
    <source>
        <dbReference type="SAM" id="MobiDB-lite"/>
    </source>
</evidence>
<sequence length="712" mass="81121">MSQPPMEGYFTIILNSNPQQYSSSSNQSNPSTPSSQNSNSSSQPYPPFRTPNGMRRSRLMKIISPSYLALIGELVSPANHDPRKKKNRWTRRAPGGSQSESITGVLSQDYRRKCEATEVAYEAKRKKELGFLECRELKFLMLDPSSLSLEKAAYIERKQAEIMKKIFKRLIYLPYQNKHLEIQLEEIKAATDNFNENKVIGTSESGKVYVGELSHSKGKSLVSMKRIDRTYWQGELEFYKEVRMISCYKHENLLSLLGFCTQGVYMETYSVTKESDVYSFGVIMLEVLCGRLCVENSNGQLKVFVPVWKESYEQKKLDEIIFEDLKQQMDPSSLDVFADIAFQCLQTSREERPTMSLVVEKLEIALEIQEPSEGKKPGLSRSSTFKEDMIRRPDQDDTTATSSSERRLDAFRSSSGAFHSSFNNRSKPSTTYDFTSMKSTNEPRGFWGVLARKAKAILDDEGPHQLNSPVNAKAENNNFSITNQLGGIQVPHQYEQSDPSKKMDGPTVKTGLDRITSLNQIGDTIANALEDANIGKDQHEDVYWNLIMSDFNSRTTTPPRIKNMMTGKWTRMHGDCQRFNGIYKHLNRKSRESDVDLVENAKTIYNRYESVPRQQRAKKKQKSVETTSAGGSTGESTGESQSESVSSLVSQDYRRKRDAAEKLYETKREKELAIMQCKELKFLMIDHSSLPPAKRAIIERKQAEIMRKYPDA</sequence>
<dbReference type="InterPro" id="IPR011009">
    <property type="entry name" value="Kinase-like_dom_sf"/>
</dbReference>
<dbReference type="PANTHER" id="PTHR27003:SF338">
    <property type="entry name" value="TYROSINE-PROTEIN KINASE, NON-RECEPTOR JAK_TYK2-RELATED"/>
    <property type="match status" value="1"/>
</dbReference>
<feature type="region of interest" description="Disordered" evidence="1">
    <location>
        <begin position="609"/>
        <end position="652"/>
    </location>
</feature>
<feature type="compositionally biased region" description="Basic residues" evidence="1">
    <location>
        <begin position="82"/>
        <end position="91"/>
    </location>
</feature>
<organism evidence="3">
    <name type="scientific">Tanacetum cinerariifolium</name>
    <name type="common">Dalmatian daisy</name>
    <name type="synonym">Chrysanthemum cinerariifolium</name>
    <dbReference type="NCBI Taxonomy" id="118510"/>
    <lineage>
        <taxon>Eukaryota</taxon>
        <taxon>Viridiplantae</taxon>
        <taxon>Streptophyta</taxon>
        <taxon>Embryophyta</taxon>
        <taxon>Tracheophyta</taxon>
        <taxon>Spermatophyta</taxon>
        <taxon>Magnoliopsida</taxon>
        <taxon>eudicotyledons</taxon>
        <taxon>Gunneridae</taxon>
        <taxon>Pentapetalae</taxon>
        <taxon>asterids</taxon>
        <taxon>campanulids</taxon>
        <taxon>Asterales</taxon>
        <taxon>Asteraceae</taxon>
        <taxon>Asteroideae</taxon>
        <taxon>Anthemideae</taxon>
        <taxon>Anthemidinae</taxon>
        <taxon>Tanacetum</taxon>
    </lineage>
</organism>
<dbReference type="AlphaFoldDB" id="A0A6L2KZ10"/>
<feature type="domain" description="Serine-threonine/tyrosine-protein kinase catalytic" evidence="2">
    <location>
        <begin position="197"/>
        <end position="263"/>
    </location>
</feature>
<accession>A0A6L2KZ10</accession>
<dbReference type="InterPro" id="IPR001245">
    <property type="entry name" value="Ser-Thr/Tyr_kinase_cat_dom"/>
</dbReference>
<dbReference type="Gene3D" id="3.30.200.20">
    <property type="entry name" value="Phosphorylase Kinase, domain 1"/>
    <property type="match status" value="1"/>
</dbReference>
<feature type="region of interest" description="Disordered" evidence="1">
    <location>
        <begin position="1"/>
        <end position="54"/>
    </location>
</feature>
<feature type="compositionally biased region" description="Basic and acidic residues" evidence="1">
    <location>
        <begin position="384"/>
        <end position="395"/>
    </location>
</feature>
<dbReference type="GO" id="GO:0005886">
    <property type="term" value="C:plasma membrane"/>
    <property type="evidence" value="ECO:0007669"/>
    <property type="project" value="TreeGrafter"/>
</dbReference>
<feature type="region of interest" description="Disordered" evidence="1">
    <location>
        <begin position="370"/>
        <end position="409"/>
    </location>
</feature>
<evidence type="ECO:0000259" key="2">
    <source>
        <dbReference type="Pfam" id="PF07714"/>
    </source>
</evidence>